<dbReference type="EMBL" id="BAABBN010000017">
    <property type="protein sequence ID" value="GAA3944644.1"/>
    <property type="molecule type" value="Genomic_DNA"/>
</dbReference>
<keyword evidence="7" id="KW-1185">Reference proteome</keyword>
<dbReference type="InterPro" id="IPR011611">
    <property type="entry name" value="PfkB_dom"/>
</dbReference>
<reference evidence="7" key="1">
    <citation type="journal article" date="2019" name="Int. J. Syst. Evol. Microbiol.">
        <title>The Global Catalogue of Microorganisms (GCM) 10K type strain sequencing project: providing services to taxonomists for standard genome sequencing and annotation.</title>
        <authorList>
            <consortium name="The Broad Institute Genomics Platform"/>
            <consortium name="The Broad Institute Genome Sequencing Center for Infectious Disease"/>
            <person name="Wu L."/>
            <person name="Ma J."/>
        </authorList>
    </citation>
    <scope>NUCLEOTIDE SEQUENCE [LARGE SCALE GENOMIC DNA]</scope>
    <source>
        <strain evidence="7">JCM 17551</strain>
    </source>
</reference>
<comment type="similarity">
    <text evidence="1 4">Belongs to the carbohydrate kinase PfkB family.</text>
</comment>
<dbReference type="Gene3D" id="3.40.1190.20">
    <property type="match status" value="1"/>
</dbReference>
<dbReference type="InterPro" id="IPR002139">
    <property type="entry name" value="Ribo/fructo_kinase"/>
</dbReference>
<gene>
    <name evidence="6" type="ORF">GCM10022277_45460</name>
</gene>
<dbReference type="Pfam" id="PF00294">
    <property type="entry name" value="PfkB"/>
    <property type="match status" value="1"/>
</dbReference>
<evidence type="ECO:0000256" key="4">
    <source>
        <dbReference type="RuleBase" id="RU003704"/>
    </source>
</evidence>
<dbReference type="Proteomes" id="UP001501565">
    <property type="component" value="Unassembled WGS sequence"/>
</dbReference>
<evidence type="ECO:0000256" key="2">
    <source>
        <dbReference type="ARBA" id="ARBA00022679"/>
    </source>
</evidence>
<evidence type="ECO:0000256" key="1">
    <source>
        <dbReference type="ARBA" id="ARBA00010688"/>
    </source>
</evidence>
<dbReference type="InterPro" id="IPR029056">
    <property type="entry name" value="Ribokinase-like"/>
</dbReference>
<keyword evidence="2 4" id="KW-0808">Transferase</keyword>
<dbReference type="PRINTS" id="PR00990">
    <property type="entry name" value="RIBOKINASE"/>
</dbReference>
<comment type="caution">
    <text evidence="6">The sequence shown here is derived from an EMBL/GenBank/DDBJ whole genome shotgun (WGS) entry which is preliminary data.</text>
</comment>
<protein>
    <submittedName>
        <fullName evidence="6">Adenosine kinase</fullName>
    </submittedName>
</protein>
<dbReference type="GO" id="GO:0016301">
    <property type="term" value="F:kinase activity"/>
    <property type="evidence" value="ECO:0007669"/>
    <property type="project" value="UniProtKB-KW"/>
</dbReference>
<sequence length="340" mass="36946">MTNNKKYHVYGLGNALVDMEFEISDQFLADKGIDKGMMTLIDEEQHHVLFDDLKERFGVVKQASGGSAANTIIAANYFGASNFYSCRVSDDETGDFYVKDLMAAGVDTNMNGNRETGVTGKCLVMVTPDAERTMNTYLGVSELFDQSNIVTDAISDSEYLYIEGYLVTSDSGRSAAIEAREVARKAGTKIAMTFSDPAMTQFFKDGLAEMLGDRVDLLFCNDQEAQLFTGKESVEDAVEALTQLTSHLVVTLGKNGALVIKDGERYEIPAFPVKAIDTNGAGDMFAGAYLYAITHGHTPDLAGRLASRAASELVTHFGARLPAETHDTLKQEILEESVTA</sequence>
<evidence type="ECO:0000313" key="7">
    <source>
        <dbReference type="Proteomes" id="UP001501565"/>
    </source>
</evidence>
<dbReference type="PROSITE" id="PS00584">
    <property type="entry name" value="PFKB_KINASES_2"/>
    <property type="match status" value="1"/>
</dbReference>
<evidence type="ECO:0000259" key="5">
    <source>
        <dbReference type="Pfam" id="PF00294"/>
    </source>
</evidence>
<organism evidence="6 7">
    <name type="scientific">Litoribacillus peritrichatus</name>
    <dbReference type="NCBI Taxonomy" id="718191"/>
    <lineage>
        <taxon>Bacteria</taxon>
        <taxon>Pseudomonadati</taxon>
        <taxon>Pseudomonadota</taxon>
        <taxon>Gammaproteobacteria</taxon>
        <taxon>Oceanospirillales</taxon>
        <taxon>Oceanospirillaceae</taxon>
        <taxon>Litoribacillus</taxon>
    </lineage>
</organism>
<dbReference type="CDD" id="cd01168">
    <property type="entry name" value="adenosine_kinase"/>
    <property type="match status" value="1"/>
</dbReference>
<name>A0ABP7NG39_9GAMM</name>
<dbReference type="PANTHER" id="PTHR43320:SF3">
    <property type="entry name" value="CARBOHYDRATE KINASE PFKB DOMAIN-CONTAINING PROTEIN"/>
    <property type="match status" value="1"/>
</dbReference>
<evidence type="ECO:0000313" key="6">
    <source>
        <dbReference type="EMBL" id="GAA3944644.1"/>
    </source>
</evidence>
<proteinExistence type="inferred from homology"/>
<dbReference type="InterPro" id="IPR052700">
    <property type="entry name" value="Carb_kinase_PfkB-like"/>
</dbReference>
<dbReference type="RefSeq" id="WP_344800974.1">
    <property type="nucleotide sequence ID" value="NZ_BAABBN010000017.1"/>
</dbReference>
<dbReference type="PANTHER" id="PTHR43320">
    <property type="entry name" value="SUGAR KINASE"/>
    <property type="match status" value="1"/>
</dbReference>
<keyword evidence="3 4" id="KW-0418">Kinase</keyword>
<dbReference type="InterPro" id="IPR002173">
    <property type="entry name" value="Carboh/pur_kinase_PfkB_CS"/>
</dbReference>
<accession>A0ABP7NG39</accession>
<dbReference type="SUPFAM" id="SSF53613">
    <property type="entry name" value="Ribokinase-like"/>
    <property type="match status" value="1"/>
</dbReference>
<evidence type="ECO:0000256" key="3">
    <source>
        <dbReference type="ARBA" id="ARBA00022777"/>
    </source>
</evidence>
<feature type="domain" description="Carbohydrate kinase PfkB" evidence="5">
    <location>
        <begin position="35"/>
        <end position="325"/>
    </location>
</feature>